<keyword evidence="4" id="KW-0032">Aminotransferase</keyword>
<dbReference type="PANTHER" id="PTHR30244">
    <property type="entry name" value="TRANSAMINASE"/>
    <property type="match status" value="1"/>
</dbReference>
<comment type="caution">
    <text evidence="4">The sequence shown here is derived from an EMBL/GenBank/DDBJ whole genome shotgun (WGS) entry which is preliminary data.</text>
</comment>
<dbReference type="Proteomes" id="UP000663992">
    <property type="component" value="Unassembled WGS sequence"/>
</dbReference>
<evidence type="ECO:0000256" key="2">
    <source>
        <dbReference type="ARBA" id="ARBA00037999"/>
    </source>
</evidence>
<evidence type="ECO:0000256" key="1">
    <source>
        <dbReference type="ARBA" id="ARBA00022898"/>
    </source>
</evidence>
<accession>A0ABS3CTC9</accession>
<dbReference type="EMBL" id="JAFKCS010000009">
    <property type="protein sequence ID" value="MBN7820382.1"/>
    <property type="molecule type" value="Genomic_DNA"/>
</dbReference>
<dbReference type="RefSeq" id="WP_206594218.1">
    <property type="nucleotide sequence ID" value="NZ_JAFKCS010000009.1"/>
</dbReference>
<gene>
    <name evidence="4" type="ORF">J0A65_10935</name>
</gene>
<reference evidence="4 5" key="1">
    <citation type="submission" date="2021-03" db="EMBL/GenBank/DDBJ databases">
        <title>novel species isolated from a fishpond in China.</title>
        <authorList>
            <person name="Lu H."/>
            <person name="Cai Z."/>
        </authorList>
    </citation>
    <scope>NUCLEOTIDE SEQUENCE [LARGE SCALE GENOMIC DNA]</scope>
    <source>
        <strain evidence="4 5">Y57</strain>
    </source>
</reference>
<evidence type="ECO:0000256" key="3">
    <source>
        <dbReference type="RuleBase" id="RU004508"/>
    </source>
</evidence>
<dbReference type="SUPFAM" id="SSF53383">
    <property type="entry name" value="PLP-dependent transferases"/>
    <property type="match status" value="1"/>
</dbReference>
<comment type="similarity">
    <text evidence="2 3">Belongs to the DegT/DnrJ/EryC1 family.</text>
</comment>
<protein>
    <submittedName>
        <fullName evidence="4">DegT/DnrJ/EryC1/StrS aminotransferase family protein</fullName>
    </submittedName>
</protein>
<sequence length="391" mass="44135">MRRKPHPTPTLTSVLPSFTGNVVDEFVQKGGEFSYKARTALYDVFSRIDKSIFGQRVLIPAFHCPTVVQPILKAGFEVEYYRIKKDLQIDFAELADKLNENVAAVVIINFFGFEQPLQALPTLCEANNTLLIEDCSHSVAAISPVRLSGGRGDISIYSFWKMLPSVQGGGWVARAPATLQKTEKKKPAQPLIQSLRLGKQIAEHIFDNMLLGLRCILGHYHYQDDVRVDFDAPVETSQEVTFYPVDELHYDFDIPWLSKYIIKNARFNSQVAGILKNYQDLSDDFSKVEAFHLPYADSELNVVPWAVPVILENRQQYDYKLLANDVSFFTFGEELHASLYDGKSASQAAVDDARYLSGSMICFSIHQNLNSIDIHHTKKVVNTLFSQKSSL</sequence>
<dbReference type="GO" id="GO:0008483">
    <property type="term" value="F:transaminase activity"/>
    <property type="evidence" value="ECO:0007669"/>
    <property type="project" value="UniProtKB-KW"/>
</dbReference>
<evidence type="ECO:0000313" key="5">
    <source>
        <dbReference type="Proteomes" id="UP000663992"/>
    </source>
</evidence>
<dbReference type="Gene3D" id="3.40.640.10">
    <property type="entry name" value="Type I PLP-dependent aspartate aminotransferase-like (Major domain)"/>
    <property type="match status" value="1"/>
</dbReference>
<dbReference type="InterPro" id="IPR015424">
    <property type="entry name" value="PyrdxlP-dep_Trfase"/>
</dbReference>
<keyword evidence="5" id="KW-1185">Reference proteome</keyword>
<dbReference type="InterPro" id="IPR015421">
    <property type="entry name" value="PyrdxlP-dep_Trfase_major"/>
</dbReference>
<keyword evidence="1 3" id="KW-0663">Pyridoxal phosphate</keyword>
<dbReference type="InterPro" id="IPR000653">
    <property type="entry name" value="DegT/StrS_aminotransferase"/>
</dbReference>
<evidence type="ECO:0000313" key="4">
    <source>
        <dbReference type="EMBL" id="MBN7820382.1"/>
    </source>
</evidence>
<dbReference type="PANTHER" id="PTHR30244:SF34">
    <property type="entry name" value="DTDP-4-AMINO-4,6-DIDEOXYGALACTOSE TRANSAMINASE"/>
    <property type="match status" value="1"/>
</dbReference>
<keyword evidence="4" id="KW-0808">Transferase</keyword>
<dbReference type="Pfam" id="PF01041">
    <property type="entry name" value="DegT_DnrJ_EryC1"/>
    <property type="match status" value="1"/>
</dbReference>
<proteinExistence type="inferred from homology"/>
<name>A0ABS3CTC9_9ALTE</name>
<organism evidence="4 5">
    <name type="scientific">Bowmanella yangjiangensis</name>
    <dbReference type="NCBI Taxonomy" id="2811230"/>
    <lineage>
        <taxon>Bacteria</taxon>
        <taxon>Pseudomonadati</taxon>
        <taxon>Pseudomonadota</taxon>
        <taxon>Gammaproteobacteria</taxon>
        <taxon>Alteromonadales</taxon>
        <taxon>Alteromonadaceae</taxon>
        <taxon>Bowmanella</taxon>
    </lineage>
</organism>